<evidence type="ECO:0000256" key="1">
    <source>
        <dbReference type="SAM" id="MobiDB-lite"/>
    </source>
</evidence>
<dbReference type="SUPFAM" id="SSF82607">
    <property type="entry name" value="YbaB-like"/>
    <property type="match status" value="1"/>
</dbReference>
<dbReference type="InterPro" id="IPR004401">
    <property type="entry name" value="YbaB/EbfC"/>
</dbReference>
<organism evidence="2 3">
    <name type="scientific">Actinoallomurus bryophytorum</name>
    <dbReference type="NCBI Taxonomy" id="1490222"/>
    <lineage>
        <taxon>Bacteria</taxon>
        <taxon>Bacillati</taxon>
        <taxon>Actinomycetota</taxon>
        <taxon>Actinomycetes</taxon>
        <taxon>Streptosporangiales</taxon>
        <taxon>Thermomonosporaceae</taxon>
        <taxon>Actinoallomurus</taxon>
    </lineage>
</organism>
<feature type="region of interest" description="Disordered" evidence="1">
    <location>
        <begin position="1"/>
        <end position="46"/>
    </location>
</feature>
<dbReference type="Gene3D" id="3.30.1310.10">
    <property type="entry name" value="Nucleoid-associated protein YbaB-like domain"/>
    <property type="match status" value="1"/>
</dbReference>
<accession>A0A543CLA0</accession>
<dbReference type="RefSeq" id="WP_141956555.1">
    <property type="nucleotide sequence ID" value="NZ_VFOZ01000001.1"/>
</dbReference>
<proteinExistence type="predicted"/>
<gene>
    <name evidence="2" type="ORF">FB559_3494</name>
</gene>
<dbReference type="GO" id="GO:0003677">
    <property type="term" value="F:DNA binding"/>
    <property type="evidence" value="ECO:0007669"/>
    <property type="project" value="UniProtKB-KW"/>
</dbReference>
<dbReference type="AlphaFoldDB" id="A0A543CLA0"/>
<dbReference type="Pfam" id="PF02575">
    <property type="entry name" value="YbaB_DNA_bd"/>
    <property type="match status" value="1"/>
</dbReference>
<dbReference type="InterPro" id="IPR036894">
    <property type="entry name" value="YbaB-like_sf"/>
</dbReference>
<dbReference type="EMBL" id="VFOZ01000001">
    <property type="protein sequence ID" value="TQL97884.1"/>
    <property type="molecule type" value="Genomic_DNA"/>
</dbReference>
<name>A0A543CLA0_9ACTN</name>
<dbReference type="Proteomes" id="UP000316096">
    <property type="component" value="Unassembled WGS sequence"/>
</dbReference>
<reference evidence="2 3" key="1">
    <citation type="submission" date="2019-06" db="EMBL/GenBank/DDBJ databases">
        <title>Sequencing the genomes of 1000 actinobacteria strains.</title>
        <authorList>
            <person name="Klenk H.-P."/>
        </authorList>
    </citation>
    <scope>NUCLEOTIDE SEQUENCE [LARGE SCALE GENOMIC DNA]</scope>
    <source>
        <strain evidence="2 3">DSM 102200</strain>
    </source>
</reference>
<keyword evidence="2" id="KW-0238">DNA-binding</keyword>
<sequence>MDDFRKRPARRDATPADSASVWPGGPAAPDSPPTGRGASDNGNVQVTIGTDGLVDTVKIDPRALRQDAQALGELTRQAVREAQQDWFGRLAEHDPAPGSEDRLRTKLEEIHAEYSHRMEEINRVIAGLMRNR</sequence>
<protein>
    <submittedName>
        <fullName evidence="2">YbaB/EbfC DNA-binding family protein</fullName>
    </submittedName>
</protein>
<evidence type="ECO:0000313" key="2">
    <source>
        <dbReference type="EMBL" id="TQL97884.1"/>
    </source>
</evidence>
<feature type="compositionally biased region" description="Basic and acidic residues" evidence="1">
    <location>
        <begin position="1"/>
        <end position="14"/>
    </location>
</feature>
<comment type="caution">
    <text evidence="2">The sequence shown here is derived from an EMBL/GenBank/DDBJ whole genome shotgun (WGS) entry which is preliminary data.</text>
</comment>
<evidence type="ECO:0000313" key="3">
    <source>
        <dbReference type="Proteomes" id="UP000316096"/>
    </source>
</evidence>
<keyword evidence="3" id="KW-1185">Reference proteome</keyword>